<keyword evidence="3" id="KW-0812">Transmembrane</keyword>
<feature type="transmembrane region" description="Helical" evidence="3">
    <location>
        <begin position="384"/>
        <end position="408"/>
    </location>
</feature>
<evidence type="ECO:0000256" key="1">
    <source>
        <dbReference type="ARBA" id="ARBA00004141"/>
    </source>
</evidence>
<organism evidence="5 6">
    <name type="scientific">Psilocybe cf. subviscida</name>
    <dbReference type="NCBI Taxonomy" id="2480587"/>
    <lineage>
        <taxon>Eukaryota</taxon>
        <taxon>Fungi</taxon>
        <taxon>Dikarya</taxon>
        <taxon>Basidiomycota</taxon>
        <taxon>Agaricomycotina</taxon>
        <taxon>Agaricomycetes</taxon>
        <taxon>Agaricomycetidae</taxon>
        <taxon>Agaricales</taxon>
        <taxon>Agaricineae</taxon>
        <taxon>Strophariaceae</taxon>
        <taxon>Psilocybe</taxon>
    </lineage>
</organism>
<dbReference type="PROSITE" id="PS50850">
    <property type="entry name" value="MFS"/>
    <property type="match status" value="1"/>
</dbReference>
<sequence length="442" mass="47351">MPVSPTSSQREQDFEEKKEEATANALEAFHVSPDVVLKYDEGARAWCTVLGAWLVQFCLLGLPLSFGVMESFYAQDYLSNFSPSTINWIGSTQLGLLFTLGLVVAGAFDAGHFRWISIPASALFVFSLFMLSLAQKQQFYQIFLAQGLGVGIAIGLLYTTSSSAVSQHFRKKRGFAMAIITTGGASGGAFFSIILSHFLNGPIGFAWGVRICGFISLACLFSANLLMSTNYPLLTPKSATSPNNVTPVGMPLGQLVRTTSYISFIIFGFTVSVALYNPMFSVELFALRSTNISETLAGYLLAIINLSSIFGRLFFGRLSDRFGVLPVYIPCTAIAAIIAFVMTKCTSVASIIIFCILYGIFSGSVASLYFPAVLSLDKDVTRSGLRLGLASVPVGIASLIGTPIQAAVVGNNKWLAGSVFTGALELGAAAFLLLSFLAKPKR</sequence>
<feature type="transmembrane region" description="Helical" evidence="3">
    <location>
        <begin position="178"/>
        <end position="199"/>
    </location>
</feature>
<name>A0A8H5B4R1_9AGAR</name>
<feature type="transmembrane region" description="Helical" evidence="3">
    <location>
        <begin position="259"/>
        <end position="276"/>
    </location>
</feature>
<dbReference type="GO" id="GO:0016020">
    <property type="term" value="C:membrane"/>
    <property type="evidence" value="ECO:0007669"/>
    <property type="project" value="UniProtKB-SubCell"/>
</dbReference>
<dbReference type="Gene3D" id="1.20.1250.20">
    <property type="entry name" value="MFS general substrate transporter like domains"/>
    <property type="match status" value="2"/>
</dbReference>
<evidence type="ECO:0000256" key="3">
    <source>
        <dbReference type="SAM" id="Phobius"/>
    </source>
</evidence>
<proteinExistence type="inferred from homology"/>
<comment type="subcellular location">
    <subcellularLocation>
        <location evidence="1">Membrane</location>
        <topology evidence="1">Multi-pass membrane protein</topology>
    </subcellularLocation>
</comment>
<dbReference type="SUPFAM" id="SSF103473">
    <property type="entry name" value="MFS general substrate transporter"/>
    <property type="match status" value="1"/>
</dbReference>
<feature type="domain" description="Major facilitator superfamily (MFS) profile" evidence="4">
    <location>
        <begin position="256"/>
        <end position="442"/>
    </location>
</feature>
<dbReference type="PANTHER" id="PTHR11360:SF234">
    <property type="entry name" value="MFS-TYPE TRANSPORTER DBAD-RELATED"/>
    <property type="match status" value="1"/>
</dbReference>
<gene>
    <name evidence="5" type="ORF">D9619_006465</name>
</gene>
<feature type="transmembrane region" description="Helical" evidence="3">
    <location>
        <begin position="414"/>
        <end position="438"/>
    </location>
</feature>
<feature type="transmembrane region" description="Helical" evidence="3">
    <location>
        <begin position="86"/>
        <end position="108"/>
    </location>
</feature>
<dbReference type="EMBL" id="JAACJJ010000042">
    <property type="protein sequence ID" value="KAF5316575.1"/>
    <property type="molecule type" value="Genomic_DNA"/>
</dbReference>
<feature type="transmembrane region" description="Helical" evidence="3">
    <location>
        <begin position="296"/>
        <end position="315"/>
    </location>
</feature>
<comment type="similarity">
    <text evidence="2">Belongs to the major facilitator superfamily. Monocarboxylate porter (TC 2.A.1.13) family.</text>
</comment>
<dbReference type="Proteomes" id="UP000567179">
    <property type="component" value="Unassembled WGS sequence"/>
</dbReference>
<dbReference type="OrthoDB" id="6499973at2759"/>
<reference evidence="5 6" key="1">
    <citation type="journal article" date="2020" name="ISME J.">
        <title>Uncovering the hidden diversity of litter-decomposition mechanisms in mushroom-forming fungi.</title>
        <authorList>
            <person name="Floudas D."/>
            <person name="Bentzer J."/>
            <person name="Ahren D."/>
            <person name="Johansson T."/>
            <person name="Persson P."/>
            <person name="Tunlid A."/>
        </authorList>
    </citation>
    <scope>NUCLEOTIDE SEQUENCE [LARGE SCALE GENOMIC DNA]</scope>
    <source>
        <strain evidence="5 6">CBS 101986</strain>
    </source>
</reference>
<dbReference type="Pfam" id="PF07690">
    <property type="entry name" value="MFS_1"/>
    <property type="match status" value="1"/>
</dbReference>
<feature type="transmembrane region" description="Helical" evidence="3">
    <location>
        <begin position="205"/>
        <end position="227"/>
    </location>
</feature>
<accession>A0A8H5B4R1</accession>
<comment type="caution">
    <text evidence="5">The sequence shown here is derived from an EMBL/GenBank/DDBJ whole genome shotgun (WGS) entry which is preliminary data.</text>
</comment>
<keyword evidence="6" id="KW-1185">Reference proteome</keyword>
<keyword evidence="3" id="KW-0472">Membrane</keyword>
<keyword evidence="3" id="KW-1133">Transmembrane helix</keyword>
<feature type="transmembrane region" description="Helical" evidence="3">
    <location>
        <begin position="322"/>
        <end position="342"/>
    </location>
</feature>
<dbReference type="InterPro" id="IPR036259">
    <property type="entry name" value="MFS_trans_sf"/>
</dbReference>
<protein>
    <recommendedName>
        <fullName evidence="4">Major facilitator superfamily (MFS) profile domain-containing protein</fullName>
    </recommendedName>
</protein>
<dbReference type="GO" id="GO:0022857">
    <property type="term" value="F:transmembrane transporter activity"/>
    <property type="evidence" value="ECO:0007669"/>
    <property type="project" value="InterPro"/>
</dbReference>
<evidence type="ECO:0000313" key="6">
    <source>
        <dbReference type="Proteomes" id="UP000567179"/>
    </source>
</evidence>
<feature type="transmembrane region" description="Helical" evidence="3">
    <location>
        <begin position="139"/>
        <end position="158"/>
    </location>
</feature>
<evidence type="ECO:0000259" key="4">
    <source>
        <dbReference type="PROSITE" id="PS50850"/>
    </source>
</evidence>
<dbReference type="InterPro" id="IPR020846">
    <property type="entry name" value="MFS_dom"/>
</dbReference>
<dbReference type="AlphaFoldDB" id="A0A8H5B4R1"/>
<feature type="transmembrane region" description="Helical" evidence="3">
    <location>
        <begin position="115"/>
        <end position="133"/>
    </location>
</feature>
<feature type="transmembrane region" description="Helical" evidence="3">
    <location>
        <begin position="45"/>
        <end position="66"/>
    </location>
</feature>
<evidence type="ECO:0000313" key="5">
    <source>
        <dbReference type="EMBL" id="KAF5316575.1"/>
    </source>
</evidence>
<dbReference type="InterPro" id="IPR050327">
    <property type="entry name" value="Proton-linked_MCT"/>
</dbReference>
<feature type="transmembrane region" description="Helical" evidence="3">
    <location>
        <begin position="348"/>
        <end position="372"/>
    </location>
</feature>
<dbReference type="InterPro" id="IPR011701">
    <property type="entry name" value="MFS"/>
</dbReference>
<dbReference type="PANTHER" id="PTHR11360">
    <property type="entry name" value="MONOCARBOXYLATE TRANSPORTER"/>
    <property type="match status" value="1"/>
</dbReference>
<evidence type="ECO:0000256" key="2">
    <source>
        <dbReference type="ARBA" id="ARBA00006727"/>
    </source>
</evidence>